<accession>A0A382DJT5</accession>
<dbReference type="EMBL" id="UINC01039458">
    <property type="protein sequence ID" value="SVB37971.1"/>
    <property type="molecule type" value="Genomic_DNA"/>
</dbReference>
<proteinExistence type="predicted"/>
<sequence length="104" mass="11842">SVKGLIGSKDEAFDLTEEQRSEAEEDAERLGIPPYGRIYRAKRPTERGLLILYILRGDNIEEGDHIPDGTPFVGYCLSLPRDPHGTTIEYTVNNIYDQQELFEE</sequence>
<gene>
    <name evidence="2" type="ORF">METZ01_LOCUS190825</name>
</gene>
<name>A0A382DJT5_9ZZZZ</name>
<reference evidence="2" key="1">
    <citation type="submission" date="2018-05" db="EMBL/GenBank/DDBJ databases">
        <authorList>
            <person name="Lanie J.A."/>
            <person name="Ng W.-L."/>
            <person name="Kazmierczak K.M."/>
            <person name="Andrzejewski T.M."/>
            <person name="Davidsen T.M."/>
            <person name="Wayne K.J."/>
            <person name="Tettelin H."/>
            <person name="Glass J.I."/>
            <person name="Rusch D."/>
            <person name="Podicherti R."/>
            <person name="Tsui H.-C.T."/>
            <person name="Winkler M.E."/>
        </authorList>
    </citation>
    <scope>NUCLEOTIDE SEQUENCE</scope>
</reference>
<dbReference type="AlphaFoldDB" id="A0A382DJT5"/>
<evidence type="ECO:0000313" key="2">
    <source>
        <dbReference type="EMBL" id="SVB37971.1"/>
    </source>
</evidence>
<organism evidence="2">
    <name type="scientific">marine metagenome</name>
    <dbReference type="NCBI Taxonomy" id="408172"/>
    <lineage>
        <taxon>unclassified sequences</taxon>
        <taxon>metagenomes</taxon>
        <taxon>ecological metagenomes</taxon>
    </lineage>
</organism>
<feature type="region of interest" description="Disordered" evidence="1">
    <location>
        <begin position="1"/>
        <end position="28"/>
    </location>
</feature>
<feature type="compositionally biased region" description="Basic and acidic residues" evidence="1">
    <location>
        <begin position="8"/>
        <end position="22"/>
    </location>
</feature>
<protein>
    <submittedName>
        <fullName evidence="2">Uncharacterized protein</fullName>
    </submittedName>
</protein>
<feature type="non-terminal residue" evidence="2">
    <location>
        <position position="1"/>
    </location>
</feature>
<evidence type="ECO:0000256" key="1">
    <source>
        <dbReference type="SAM" id="MobiDB-lite"/>
    </source>
</evidence>